<keyword evidence="8" id="KW-1185">Reference proteome</keyword>
<feature type="transmembrane region" description="Helical" evidence="6">
    <location>
        <begin position="39"/>
        <end position="60"/>
    </location>
</feature>
<protein>
    <submittedName>
        <fullName evidence="7">Hydrogenase-4 component E</fullName>
    </submittedName>
</protein>
<evidence type="ECO:0000256" key="4">
    <source>
        <dbReference type="ARBA" id="ARBA00022989"/>
    </source>
</evidence>
<feature type="transmembrane region" description="Helical" evidence="6">
    <location>
        <begin position="139"/>
        <end position="156"/>
    </location>
</feature>
<comment type="subcellular location">
    <subcellularLocation>
        <location evidence="1">Cell membrane</location>
        <topology evidence="1">Multi-pass membrane protein</topology>
    </subcellularLocation>
</comment>
<evidence type="ECO:0000256" key="6">
    <source>
        <dbReference type="SAM" id="Phobius"/>
    </source>
</evidence>
<reference evidence="7 8" key="1">
    <citation type="journal article" date="2013" name="Int. J. Syst. Evol. Microbiol.">
        <title>Roseomonas aerophila sp. nov., isolated from air.</title>
        <authorList>
            <person name="Kim S.J."/>
            <person name="Weon H.Y."/>
            <person name="Ahn J.H."/>
            <person name="Hong S.B."/>
            <person name="Seok S.J."/>
            <person name="Whang K.S."/>
            <person name="Kwon S.W."/>
        </authorList>
    </citation>
    <scope>NUCLEOTIDE SEQUENCE [LARGE SCALE GENOMIC DNA]</scope>
    <source>
        <strain evidence="7 8">NBRC 108923</strain>
    </source>
</reference>
<sequence>MSLESIWSSLSVSGLAHLLGGAVLLLSFMLLVRRRPMPAINGLAAQGGLLALVALCHAALRDTSQLLLVAGLVAVGQGLLLPLTLREWVRRLGLRQGISVAAAHRPGVGLAAGVALVLLAVLALLPVTSGAAMGMREDLVLSLSVILLGLLVMAARHNPLGQAIGLAGMVNGALLGVLATPGLPLLPAVVLVAMAVPLSTVTAFLAMRPPAGDAG</sequence>
<feature type="transmembrane region" description="Helical" evidence="6">
    <location>
        <begin position="66"/>
        <end position="85"/>
    </location>
</feature>
<proteinExistence type="predicted"/>
<dbReference type="RefSeq" id="WP_187784107.1">
    <property type="nucleotide sequence ID" value="NZ_JACTVA010000011.1"/>
</dbReference>
<evidence type="ECO:0000256" key="3">
    <source>
        <dbReference type="ARBA" id="ARBA00022692"/>
    </source>
</evidence>
<evidence type="ECO:0000256" key="2">
    <source>
        <dbReference type="ARBA" id="ARBA00022475"/>
    </source>
</evidence>
<keyword evidence="2" id="KW-1003">Cell membrane</keyword>
<dbReference type="InterPro" id="IPR038730">
    <property type="entry name" value="HyfE-like"/>
</dbReference>
<dbReference type="PANTHER" id="PTHR38601:SF1">
    <property type="entry name" value="HYDROGENASE-4 COMPONENT E"/>
    <property type="match status" value="1"/>
</dbReference>
<name>A0ABR7RLD4_9PROT</name>
<evidence type="ECO:0000256" key="1">
    <source>
        <dbReference type="ARBA" id="ARBA00004651"/>
    </source>
</evidence>
<dbReference type="Proteomes" id="UP000626026">
    <property type="component" value="Unassembled WGS sequence"/>
</dbReference>
<evidence type="ECO:0000313" key="7">
    <source>
        <dbReference type="EMBL" id="MBC9206937.1"/>
    </source>
</evidence>
<evidence type="ECO:0000313" key="8">
    <source>
        <dbReference type="Proteomes" id="UP000626026"/>
    </source>
</evidence>
<feature type="transmembrane region" description="Helical" evidence="6">
    <location>
        <begin position="106"/>
        <end position="127"/>
    </location>
</feature>
<accession>A0ABR7RLD4</accession>
<feature type="transmembrane region" description="Helical" evidence="6">
    <location>
        <begin position="6"/>
        <end position="32"/>
    </location>
</feature>
<dbReference type="EMBL" id="JACTVA010000011">
    <property type="protein sequence ID" value="MBC9206937.1"/>
    <property type="molecule type" value="Genomic_DNA"/>
</dbReference>
<evidence type="ECO:0000256" key="5">
    <source>
        <dbReference type="ARBA" id="ARBA00023136"/>
    </source>
</evidence>
<keyword evidence="5 6" id="KW-0472">Membrane</keyword>
<dbReference type="PANTHER" id="PTHR38601">
    <property type="entry name" value="HYDROGENASE-4 COMPONENT E"/>
    <property type="match status" value="1"/>
</dbReference>
<gene>
    <name evidence="7" type="ORF">IBL26_08835</name>
</gene>
<organism evidence="7 8">
    <name type="scientific">Teichococcus aerophilus</name>
    <dbReference type="NCBI Taxonomy" id="1224513"/>
    <lineage>
        <taxon>Bacteria</taxon>
        <taxon>Pseudomonadati</taxon>
        <taxon>Pseudomonadota</taxon>
        <taxon>Alphaproteobacteria</taxon>
        <taxon>Acetobacterales</taxon>
        <taxon>Roseomonadaceae</taxon>
        <taxon>Roseomonas</taxon>
    </lineage>
</organism>
<keyword evidence="4 6" id="KW-1133">Transmembrane helix</keyword>
<comment type="caution">
    <text evidence="7">The sequence shown here is derived from an EMBL/GenBank/DDBJ whole genome shotgun (WGS) entry which is preliminary data.</text>
</comment>
<keyword evidence="3 6" id="KW-0812">Transmembrane</keyword>